<keyword evidence="4" id="KW-1185">Reference proteome</keyword>
<feature type="chain" id="PRO_5046550254" evidence="1">
    <location>
        <begin position="20"/>
        <end position="198"/>
    </location>
</feature>
<feature type="domain" description="Thioredoxin-like fold" evidence="2">
    <location>
        <begin position="66"/>
        <end position="193"/>
    </location>
</feature>
<dbReference type="RefSeq" id="WP_310310280.1">
    <property type="nucleotide sequence ID" value="NZ_JAVDWU010000001.1"/>
</dbReference>
<evidence type="ECO:0000256" key="1">
    <source>
        <dbReference type="SAM" id="SignalP"/>
    </source>
</evidence>
<feature type="signal peptide" evidence="1">
    <location>
        <begin position="1"/>
        <end position="19"/>
    </location>
</feature>
<dbReference type="InterPro" id="IPR012336">
    <property type="entry name" value="Thioredoxin-like_fold"/>
</dbReference>
<evidence type="ECO:0000259" key="2">
    <source>
        <dbReference type="Pfam" id="PF13098"/>
    </source>
</evidence>
<dbReference type="PANTHER" id="PTHR35272">
    <property type="entry name" value="THIOL:DISULFIDE INTERCHANGE PROTEIN DSBC-RELATED"/>
    <property type="match status" value="1"/>
</dbReference>
<name>A0ABU1WFQ4_9BURK</name>
<dbReference type="Proteomes" id="UP001265700">
    <property type="component" value="Unassembled WGS sequence"/>
</dbReference>
<dbReference type="Pfam" id="PF13098">
    <property type="entry name" value="Thioredoxin_2"/>
    <property type="match status" value="1"/>
</dbReference>
<evidence type="ECO:0000313" key="4">
    <source>
        <dbReference type="Proteomes" id="UP001265700"/>
    </source>
</evidence>
<gene>
    <name evidence="3" type="ORF">J2W49_000021</name>
</gene>
<dbReference type="InterPro" id="IPR051470">
    <property type="entry name" value="Thiol:disulfide_interchange"/>
</dbReference>
<reference evidence="3 4" key="1">
    <citation type="submission" date="2023-07" db="EMBL/GenBank/DDBJ databases">
        <title>Sorghum-associated microbial communities from plants grown in Nebraska, USA.</title>
        <authorList>
            <person name="Schachtman D."/>
        </authorList>
    </citation>
    <scope>NUCLEOTIDE SEQUENCE [LARGE SCALE GENOMIC DNA]</scope>
    <source>
        <strain evidence="3 4">4249</strain>
    </source>
</reference>
<dbReference type="PROSITE" id="PS51257">
    <property type="entry name" value="PROKAR_LIPOPROTEIN"/>
    <property type="match status" value="1"/>
</dbReference>
<accession>A0ABU1WFQ4</accession>
<dbReference type="PANTHER" id="PTHR35272:SF4">
    <property type="entry name" value="THIOL:DISULFIDE INTERCHANGE PROTEIN DSBG"/>
    <property type="match status" value="1"/>
</dbReference>
<organism evidence="3 4">
    <name type="scientific">Hydrogenophaga palleronii</name>
    <dbReference type="NCBI Taxonomy" id="65655"/>
    <lineage>
        <taxon>Bacteria</taxon>
        <taxon>Pseudomonadati</taxon>
        <taxon>Pseudomonadota</taxon>
        <taxon>Betaproteobacteria</taxon>
        <taxon>Burkholderiales</taxon>
        <taxon>Comamonadaceae</taxon>
        <taxon>Hydrogenophaga</taxon>
    </lineage>
</organism>
<proteinExistence type="predicted"/>
<evidence type="ECO:0000313" key="3">
    <source>
        <dbReference type="EMBL" id="MDR7148093.1"/>
    </source>
</evidence>
<dbReference type="InterPro" id="IPR036249">
    <property type="entry name" value="Thioredoxin-like_sf"/>
</dbReference>
<dbReference type="Gene3D" id="3.40.30.10">
    <property type="entry name" value="Glutaredoxin"/>
    <property type="match status" value="1"/>
</dbReference>
<sequence>MKLRSFLLPLITSIALTLAACSKEAGVDSPTASGDSAPIALEQAHDALAAEGKGFTVGALMSANPVYVLFDPQCPHCARLWEASQPLLGKAKFIWVPVAILNASSAPQGAALLGAPNPAEAMTEHEKSLLSNQGGISASAQVPDEVMNQIKRNTELLNRLGAESVPFIVAHNLRTGQVVTQSGALPTDALAELIGLGQ</sequence>
<protein>
    <submittedName>
        <fullName evidence="3">Thiol:disulfide interchange protein DsbG</fullName>
    </submittedName>
</protein>
<dbReference type="EMBL" id="JAVDWU010000001">
    <property type="protein sequence ID" value="MDR7148093.1"/>
    <property type="molecule type" value="Genomic_DNA"/>
</dbReference>
<comment type="caution">
    <text evidence="3">The sequence shown here is derived from an EMBL/GenBank/DDBJ whole genome shotgun (WGS) entry which is preliminary data.</text>
</comment>
<keyword evidence="1" id="KW-0732">Signal</keyword>
<dbReference type="SUPFAM" id="SSF52833">
    <property type="entry name" value="Thioredoxin-like"/>
    <property type="match status" value="1"/>
</dbReference>